<protein>
    <recommendedName>
        <fullName evidence="1">Segregation and condensation protein A</fullName>
    </recommendedName>
</protein>
<dbReference type="InterPro" id="IPR023093">
    <property type="entry name" value="ScpA-like_C"/>
</dbReference>
<evidence type="ECO:0000313" key="2">
    <source>
        <dbReference type="EMBL" id="PJA46817.1"/>
    </source>
</evidence>
<organism evidence="2 3">
    <name type="scientific">Candidatus Uhrbacteria bacterium CG_4_9_14_3_um_filter_41_35</name>
    <dbReference type="NCBI Taxonomy" id="1975034"/>
    <lineage>
        <taxon>Bacteria</taxon>
        <taxon>Candidatus Uhriibacteriota</taxon>
    </lineage>
</organism>
<accession>A0A2M7XG17</accession>
<evidence type="ECO:0000256" key="1">
    <source>
        <dbReference type="ARBA" id="ARBA00044777"/>
    </source>
</evidence>
<dbReference type="PANTHER" id="PTHR33969">
    <property type="entry name" value="SEGREGATION AND CONDENSATION PROTEIN A"/>
    <property type="match status" value="1"/>
</dbReference>
<dbReference type="Gene3D" id="1.10.10.580">
    <property type="entry name" value="Structural maintenance of chromosome 1. Chain E"/>
    <property type="match status" value="1"/>
</dbReference>
<reference evidence="3" key="1">
    <citation type="submission" date="2017-09" db="EMBL/GenBank/DDBJ databases">
        <title>Depth-based differentiation of microbial function through sediment-hosted aquifers and enrichment of novel symbionts in the deep terrestrial subsurface.</title>
        <authorList>
            <person name="Probst A.J."/>
            <person name="Ladd B."/>
            <person name="Jarett J.K."/>
            <person name="Geller-Mcgrath D.E."/>
            <person name="Sieber C.M.K."/>
            <person name="Emerson J.B."/>
            <person name="Anantharaman K."/>
            <person name="Thomas B.C."/>
            <person name="Malmstrom R."/>
            <person name="Stieglmeier M."/>
            <person name="Klingl A."/>
            <person name="Woyke T."/>
            <person name="Ryan C.M."/>
            <person name="Banfield J.F."/>
        </authorList>
    </citation>
    <scope>NUCLEOTIDE SEQUENCE [LARGE SCALE GENOMIC DNA]</scope>
</reference>
<evidence type="ECO:0000313" key="3">
    <source>
        <dbReference type="Proteomes" id="UP000231263"/>
    </source>
</evidence>
<dbReference type="Proteomes" id="UP000231263">
    <property type="component" value="Unassembled WGS sequence"/>
</dbReference>
<dbReference type="PANTHER" id="PTHR33969:SF2">
    <property type="entry name" value="SEGREGATION AND CONDENSATION PROTEIN A"/>
    <property type="match status" value="1"/>
</dbReference>
<dbReference type="AlphaFoldDB" id="A0A2M7XG17"/>
<dbReference type="Gene3D" id="6.10.250.2410">
    <property type="match status" value="1"/>
</dbReference>
<gene>
    <name evidence="2" type="ORF">CO173_01175</name>
</gene>
<proteinExistence type="predicted"/>
<sequence length="234" mass="26703">MTFAVEQESFSGPLGLLLELLDKKALEIKEVSLAKIADDYLAYLDKAEVPGDELADFLVVASRLIYVKSRELMPYLRIDEEEEGLTTLEEQLRAYRIFVEAAERIEECFKEAGYIFKQPRSRIEKKEEEVRFVIPANATAESLHLAFGWVLKRLAPFFALSQASIERVQSIEEKLKELTSVITTRASMTFKEIVRSAKSKPDVVVSFLALLELVRRQVVRATQKDDNDIAIEKI</sequence>
<dbReference type="InterPro" id="IPR003768">
    <property type="entry name" value="ScpA"/>
</dbReference>
<comment type="caution">
    <text evidence="2">The sequence shown here is derived from an EMBL/GenBank/DDBJ whole genome shotgun (WGS) entry which is preliminary data.</text>
</comment>
<dbReference type="Pfam" id="PF02616">
    <property type="entry name" value="SMC_ScpA"/>
    <property type="match status" value="1"/>
</dbReference>
<name>A0A2M7XG17_9BACT</name>
<dbReference type="EMBL" id="PFWT01000007">
    <property type="protein sequence ID" value="PJA46817.1"/>
    <property type="molecule type" value="Genomic_DNA"/>
</dbReference>